<comment type="catalytic activity">
    <reaction evidence="10">
        <text>L-cysteine + L-glutamate + ATP = gamma-L-glutamyl-L-cysteine + ADP + phosphate + H(+)</text>
        <dbReference type="Rhea" id="RHEA:13285"/>
        <dbReference type="ChEBI" id="CHEBI:15378"/>
        <dbReference type="ChEBI" id="CHEBI:29985"/>
        <dbReference type="ChEBI" id="CHEBI:30616"/>
        <dbReference type="ChEBI" id="CHEBI:35235"/>
        <dbReference type="ChEBI" id="CHEBI:43474"/>
        <dbReference type="ChEBI" id="CHEBI:58173"/>
        <dbReference type="ChEBI" id="CHEBI:456216"/>
        <dbReference type="EC" id="6.3.2.2"/>
    </reaction>
</comment>
<dbReference type="InterPro" id="IPR004308">
    <property type="entry name" value="GCS"/>
</dbReference>
<comment type="pathway">
    <text evidence="1 10">Sulfur metabolism; glutathione biosynthesis; glutathione from L-cysteine and L-glutamate: step 1/2.</text>
</comment>
<dbReference type="AlphaFoldDB" id="A0A8E0VK83"/>
<organism evidence="11 12">
    <name type="scientific">Fasciolopsis buskii</name>
    <dbReference type="NCBI Taxonomy" id="27845"/>
    <lineage>
        <taxon>Eukaryota</taxon>
        <taxon>Metazoa</taxon>
        <taxon>Spiralia</taxon>
        <taxon>Lophotrochozoa</taxon>
        <taxon>Platyhelminthes</taxon>
        <taxon>Trematoda</taxon>
        <taxon>Digenea</taxon>
        <taxon>Plagiorchiida</taxon>
        <taxon>Echinostomata</taxon>
        <taxon>Echinostomatoidea</taxon>
        <taxon>Fasciolidae</taxon>
        <taxon>Fasciolopsis</taxon>
    </lineage>
</organism>
<dbReference type="UniPathway" id="UPA00142">
    <property type="reaction ID" value="UER00209"/>
</dbReference>
<accession>A0A8E0VK83</accession>
<dbReference type="FunFam" id="3.30.590.50:FF:000002">
    <property type="entry name" value="Glutamate--cysteine ligase catalytic subunit"/>
    <property type="match status" value="1"/>
</dbReference>
<name>A0A8E0VK83_9TREM</name>
<dbReference type="GO" id="GO:0017109">
    <property type="term" value="C:glutamate-cysteine ligase complex"/>
    <property type="evidence" value="ECO:0007669"/>
    <property type="project" value="TreeGrafter"/>
</dbReference>
<dbReference type="Pfam" id="PF03074">
    <property type="entry name" value="GCS"/>
    <property type="match status" value="1"/>
</dbReference>
<comment type="similarity">
    <text evidence="2 10">Belongs to the glutamate--cysteine ligase type 3 family.</text>
</comment>
<evidence type="ECO:0000313" key="11">
    <source>
        <dbReference type="EMBL" id="KAA0193243.1"/>
    </source>
</evidence>
<evidence type="ECO:0000256" key="9">
    <source>
        <dbReference type="ARBA" id="ARBA00032122"/>
    </source>
</evidence>
<evidence type="ECO:0000256" key="5">
    <source>
        <dbReference type="ARBA" id="ARBA00022684"/>
    </source>
</evidence>
<dbReference type="EMBL" id="LUCM01005171">
    <property type="protein sequence ID" value="KAA0193243.1"/>
    <property type="molecule type" value="Genomic_DNA"/>
</dbReference>
<dbReference type="OrthoDB" id="7939818at2759"/>
<proteinExistence type="inferred from homology"/>
<dbReference type="GO" id="GO:0006750">
    <property type="term" value="P:glutathione biosynthetic process"/>
    <property type="evidence" value="ECO:0007669"/>
    <property type="project" value="UniProtKB-UniRule"/>
</dbReference>
<evidence type="ECO:0000256" key="1">
    <source>
        <dbReference type="ARBA" id="ARBA00005006"/>
    </source>
</evidence>
<dbReference type="Gene3D" id="3.30.590.50">
    <property type="match status" value="2"/>
</dbReference>
<evidence type="ECO:0000256" key="7">
    <source>
        <dbReference type="ARBA" id="ARBA00022840"/>
    </source>
</evidence>
<evidence type="ECO:0000256" key="10">
    <source>
        <dbReference type="RuleBase" id="RU367135"/>
    </source>
</evidence>
<sequence>MGLLTIGVPLTWSETKKYARYIQEQGIKQFIFLYNKFVSRMKSKLKFGDEIEYTLVRFDPHSGHAQLLLAASDLLDKLPHYEENGEPIIWQPEYAEYMIEGLPGSPFGQFLNAFTSIQRSMSKRREQLESHLPEGCCALTISMFPRLGCPDFTYPSYIPNPREGPSRSLFFPTEAINQSHPRFQTLTRNIRQRRGSKVAINPPIFRDVNTPKPFLEDLSQLHDGTDVSATCDSKPDHVYLDAMGFGMGCSCLQVTFQACCVVEARILYDQLVTMCPIVMALSAASPAIRGYLLDTDCRWGLISAAVDDRTEEERGLKPLRENKFVLPKSRYDTVSSYISLMGAAYNDVPLVYDQEFYKELIDGGVDHLLAQHVAHLFTREPISVFKERVLVPEGEEFVEHFENIQSTNWQSMRFKPPPLDSNIGWRVEFRPTELQLTDFENAAFVTFILLLSRTILRLKLNLLIPISKVDENMATAVKRDAVRTGMFYFRQGHRLTTVVKRFFILKMTTQIILYLDGTPVQMAEACAKFGRKRTYSFGLDVPDGQESAEPSLKGETPHSTLKPYCLTNDIKVRPEESYTLMTINEIMNGSEDFPGLLPLVRHYVNASGGSKETIALVHQYLNLLECRASGRLVTTAAWMRSRIMSHPLYAGDSRVTPEINADLMRECYDITRGRIRPPELLPPLDGTCIKPNARCRFAATCRKCNFNDEDFCTANGSTPAVLKENEDENNG</sequence>
<keyword evidence="7 10" id="KW-0067">ATP-binding</keyword>
<dbReference type="SUPFAM" id="SSF55931">
    <property type="entry name" value="Glutamine synthetase/guanido kinase"/>
    <property type="match status" value="1"/>
</dbReference>
<dbReference type="Gene3D" id="1.10.8.960">
    <property type="match status" value="1"/>
</dbReference>
<dbReference type="PANTHER" id="PTHR11164">
    <property type="entry name" value="GLUTAMATE CYSTEINE LIGASE"/>
    <property type="match status" value="1"/>
</dbReference>
<evidence type="ECO:0000256" key="2">
    <source>
        <dbReference type="ARBA" id="ARBA00008100"/>
    </source>
</evidence>
<evidence type="ECO:0000256" key="8">
    <source>
        <dbReference type="ARBA" id="ARBA00030585"/>
    </source>
</evidence>
<evidence type="ECO:0000256" key="4">
    <source>
        <dbReference type="ARBA" id="ARBA00022598"/>
    </source>
</evidence>
<dbReference type="PANTHER" id="PTHR11164:SF0">
    <property type="entry name" value="GLUTAMATE--CYSTEINE LIGASE CATALYTIC SUBUNIT"/>
    <property type="match status" value="1"/>
</dbReference>
<dbReference type="GO" id="GO:0005524">
    <property type="term" value="F:ATP binding"/>
    <property type="evidence" value="ECO:0007669"/>
    <property type="project" value="UniProtKB-UniRule"/>
</dbReference>
<keyword evidence="12" id="KW-1185">Reference proteome</keyword>
<keyword evidence="6 10" id="KW-0547">Nucleotide-binding</keyword>
<dbReference type="InterPro" id="IPR014746">
    <property type="entry name" value="Gln_synth/guanido_kin_cat_dom"/>
</dbReference>
<protein>
    <recommendedName>
        <fullName evidence="3 10">Glutamate--cysteine ligase</fullName>
        <ecNumber evidence="3 10">6.3.2.2</ecNumber>
    </recommendedName>
    <alternativeName>
        <fullName evidence="9 10">Gamma-ECS</fullName>
    </alternativeName>
    <alternativeName>
        <fullName evidence="8 10">Gamma-glutamylcysteine synthetase</fullName>
    </alternativeName>
</protein>
<comment type="caution">
    <text evidence="11">The sequence shown here is derived from an EMBL/GenBank/DDBJ whole genome shotgun (WGS) entry which is preliminary data.</text>
</comment>
<dbReference type="EC" id="6.3.2.2" evidence="3 10"/>
<keyword evidence="4 10" id="KW-0436">Ligase</keyword>
<evidence type="ECO:0000256" key="3">
    <source>
        <dbReference type="ARBA" id="ARBA00012220"/>
    </source>
</evidence>
<dbReference type="GO" id="GO:0004357">
    <property type="term" value="F:glutamate-cysteine ligase activity"/>
    <property type="evidence" value="ECO:0007669"/>
    <property type="project" value="UniProtKB-UniRule"/>
</dbReference>
<evidence type="ECO:0000256" key="6">
    <source>
        <dbReference type="ARBA" id="ARBA00022741"/>
    </source>
</evidence>
<reference evidence="11" key="1">
    <citation type="submission" date="2019-05" db="EMBL/GenBank/DDBJ databases">
        <title>Annotation for the trematode Fasciolopsis buski.</title>
        <authorList>
            <person name="Choi Y.-J."/>
        </authorList>
    </citation>
    <scope>NUCLEOTIDE SEQUENCE</scope>
    <source>
        <strain evidence="11">HT</strain>
        <tissue evidence="11">Whole worm</tissue>
    </source>
</reference>
<evidence type="ECO:0000313" key="12">
    <source>
        <dbReference type="Proteomes" id="UP000728185"/>
    </source>
</evidence>
<dbReference type="Proteomes" id="UP000728185">
    <property type="component" value="Unassembled WGS sequence"/>
</dbReference>
<gene>
    <name evidence="11" type="ORF">FBUS_08166</name>
</gene>
<keyword evidence="5 10" id="KW-0317">Glutathione biosynthesis</keyword>